<feature type="compositionally biased region" description="Low complexity" evidence="6">
    <location>
        <begin position="1161"/>
        <end position="1176"/>
    </location>
</feature>
<feature type="region of interest" description="Disordered" evidence="6">
    <location>
        <begin position="1"/>
        <end position="43"/>
    </location>
</feature>
<feature type="compositionally biased region" description="Basic and acidic residues" evidence="6">
    <location>
        <begin position="358"/>
        <end position="371"/>
    </location>
</feature>
<organism evidence="8 9">
    <name type="scientific">Chrysochromulina tobinii</name>
    <dbReference type="NCBI Taxonomy" id="1460289"/>
    <lineage>
        <taxon>Eukaryota</taxon>
        <taxon>Haptista</taxon>
        <taxon>Haptophyta</taxon>
        <taxon>Prymnesiophyceae</taxon>
        <taxon>Prymnesiales</taxon>
        <taxon>Chrysochromulinaceae</taxon>
        <taxon>Chrysochromulina</taxon>
    </lineage>
</organism>
<dbReference type="OrthoDB" id="10265969at2759"/>
<dbReference type="Pfam" id="PF02671">
    <property type="entry name" value="PAH"/>
    <property type="match status" value="3"/>
</dbReference>
<dbReference type="InterPro" id="IPR013194">
    <property type="entry name" value="HDAC_interact_dom"/>
</dbReference>
<evidence type="ECO:0000313" key="8">
    <source>
        <dbReference type="EMBL" id="KOO24386.1"/>
    </source>
</evidence>
<dbReference type="EMBL" id="JWZX01003099">
    <property type="protein sequence ID" value="KOO24386.1"/>
    <property type="molecule type" value="Genomic_DNA"/>
</dbReference>
<dbReference type="Gene3D" id="1.20.1160.11">
    <property type="entry name" value="Paired amphipathic helix"/>
    <property type="match status" value="3"/>
</dbReference>
<evidence type="ECO:0000256" key="4">
    <source>
        <dbReference type="ARBA" id="ARBA00023242"/>
    </source>
</evidence>
<dbReference type="Pfam" id="PF16879">
    <property type="entry name" value="Sin3a_C"/>
    <property type="match status" value="1"/>
</dbReference>
<reference evidence="9" key="1">
    <citation type="journal article" date="2015" name="PLoS Genet.">
        <title>Genome Sequence and Transcriptome Analyses of Chrysochromulina tobin: Metabolic Tools for Enhanced Algal Fitness in the Prominent Order Prymnesiales (Haptophyceae).</title>
        <authorList>
            <person name="Hovde B.T."/>
            <person name="Deodato C.R."/>
            <person name="Hunsperger H.M."/>
            <person name="Ryken S.A."/>
            <person name="Yost W."/>
            <person name="Jha R.K."/>
            <person name="Patterson J."/>
            <person name="Monnat R.J. Jr."/>
            <person name="Barlow S.B."/>
            <person name="Starkenburg S.R."/>
            <person name="Cattolico R.A."/>
        </authorList>
    </citation>
    <scope>NUCLEOTIDE SEQUENCE</scope>
    <source>
        <strain evidence="9">CCMP291</strain>
    </source>
</reference>
<dbReference type="Pfam" id="PF08295">
    <property type="entry name" value="Sin3_corepress"/>
    <property type="match status" value="1"/>
</dbReference>
<protein>
    <submittedName>
        <fullName evidence="8">Paired amphipathic helix protein sin3a</fullName>
    </submittedName>
</protein>
<dbReference type="AlphaFoldDB" id="A0A0M0JCR6"/>
<keyword evidence="9" id="KW-1185">Reference proteome</keyword>
<dbReference type="SUPFAM" id="SSF47762">
    <property type="entry name" value="PAH2 domain"/>
    <property type="match status" value="3"/>
</dbReference>
<dbReference type="GO" id="GO:0000122">
    <property type="term" value="P:negative regulation of transcription by RNA polymerase II"/>
    <property type="evidence" value="ECO:0007669"/>
    <property type="project" value="TreeGrafter"/>
</dbReference>
<dbReference type="FunFam" id="1.20.1160.11:FF:000003">
    <property type="entry name" value="Paired amphipathic helix SIN3-like protein"/>
    <property type="match status" value="1"/>
</dbReference>
<feature type="region of interest" description="Disordered" evidence="6">
    <location>
        <begin position="440"/>
        <end position="460"/>
    </location>
</feature>
<feature type="region of interest" description="Disordered" evidence="6">
    <location>
        <begin position="1139"/>
        <end position="1176"/>
    </location>
</feature>
<keyword evidence="2" id="KW-0678">Repressor</keyword>
<evidence type="ECO:0000256" key="1">
    <source>
        <dbReference type="ARBA" id="ARBA00004123"/>
    </source>
</evidence>
<feature type="region of interest" description="Disordered" evidence="6">
    <location>
        <begin position="277"/>
        <end position="371"/>
    </location>
</feature>
<name>A0A0M0JCR6_9EUKA</name>
<evidence type="ECO:0000259" key="7">
    <source>
        <dbReference type="SMART" id="SM00761"/>
    </source>
</evidence>
<proteinExistence type="predicted"/>
<dbReference type="InterPro" id="IPR003822">
    <property type="entry name" value="PAH"/>
</dbReference>
<comment type="subcellular location">
    <subcellularLocation>
        <location evidence="1 5">Nucleus</location>
    </subcellularLocation>
</comment>
<dbReference type="SMART" id="SM00761">
    <property type="entry name" value="HDAC_interact"/>
    <property type="match status" value="1"/>
</dbReference>
<evidence type="ECO:0000256" key="3">
    <source>
        <dbReference type="ARBA" id="ARBA00022737"/>
    </source>
</evidence>
<feature type="compositionally biased region" description="Low complexity" evidence="6">
    <location>
        <begin position="34"/>
        <end position="43"/>
    </location>
</feature>
<evidence type="ECO:0000256" key="2">
    <source>
        <dbReference type="ARBA" id="ARBA00022491"/>
    </source>
</evidence>
<dbReference type="Proteomes" id="UP000037460">
    <property type="component" value="Unassembled WGS sequence"/>
</dbReference>
<feature type="region of interest" description="Disordered" evidence="6">
    <location>
        <begin position="1100"/>
        <end position="1123"/>
    </location>
</feature>
<keyword evidence="3" id="KW-0677">Repeat</keyword>
<dbReference type="GO" id="GO:0003714">
    <property type="term" value="F:transcription corepressor activity"/>
    <property type="evidence" value="ECO:0007669"/>
    <property type="project" value="InterPro"/>
</dbReference>
<dbReference type="PANTHER" id="PTHR12346">
    <property type="entry name" value="SIN3B-RELATED"/>
    <property type="match status" value="1"/>
</dbReference>
<feature type="domain" description="Histone deacetylase interacting" evidence="7">
    <location>
        <begin position="470"/>
        <end position="570"/>
    </location>
</feature>
<dbReference type="InterPro" id="IPR036600">
    <property type="entry name" value="PAH_sf"/>
</dbReference>
<feature type="compositionally biased region" description="Gly residues" evidence="6">
    <location>
        <begin position="282"/>
        <end position="307"/>
    </location>
</feature>
<dbReference type="PANTHER" id="PTHR12346:SF0">
    <property type="entry name" value="SIN3A, ISOFORM G"/>
    <property type="match status" value="1"/>
</dbReference>
<dbReference type="GO" id="GO:0000118">
    <property type="term" value="C:histone deacetylase complex"/>
    <property type="evidence" value="ECO:0007669"/>
    <property type="project" value="TreeGrafter"/>
</dbReference>
<comment type="caution">
    <text evidence="8">The sequence shown here is derived from an EMBL/GenBank/DDBJ whole genome shotgun (WGS) entry which is preliminary data.</text>
</comment>
<dbReference type="FunFam" id="1.20.1160.11:FF:000001">
    <property type="entry name" value="Paired amphipathic helix protein Sin3"/>
    <property type="match status" value="1"/>
</dbReference>
<dbReference type="PROSITE" id="PS51477">
    <property type="entry name" value="PAH"/>
    <property type="match status" value="2"/>
</dbReference>
<sequence length="1176" mass="129284">MGGQQPDRGGVSMPDAPIKYEPQGPLPGGNVPMAPGGPAAQPQPYRQLKVEDALAYLDQVKMKFEKQPQIYNKFLDIMKEFKAQSIDTPGVIDRVLNLFFGHRELILGFNTFLPPGYKIEFSEDENKPRVQLKYPPGMTGPQPQGFAQMNAAHAAAAVQAQVQQPVPLSVPHGAAGVGPVGYDRMGGQPMDTAPPGPPAAPANKKAPIEFDQAINYVTKIKTRFAKQPETYKAFLEILHTYQKEQKTIKEVYEQVSHLFKSHTDLLSEFSQFLPDGSPEAGGLLGGPKGKGKGGLLGPPMGGMGGGLKQPVAQRPGAKGGAPMSGPGGPRPVGPVEEEDERFWQKRRNGPGGGPPPPGRKDESKRVDAAARSPEAEFFSKCRNRMPKPLYLELLKCLNLYSQQVLDRSELLTLVHDLFKRSQFELFGTFRKLLGYSGGVEQQTRDVPSPPATSSAPMAEGGNFRELDFTTMRRHGTSYRQLPDTHPVPPSSGRGPLETLVLNDTWVSVATGTEDLNFKTLRKNQYEECIFRAEDERFELDTTIETNQCTLTYLTTISLEIERFSEQEKRRYKLPQVLSAMHCKSIRRLYGAQGAQVIEMMHKCPAAAVAPLLTRLRQKDEEWRELRRQCGKTWKEVYEKNYTKALDHRSFYFKQGDKKNFSGKQMVMELKALCENADGENAAALRATLGDEETSAAAAAAANKAAGASGEGSLPPLAPPTSLTLPFTVKAATLAELHNDTLALMTFGAKLNFSVVEGDIDEKLRAFWKNFVRKFFVCPDADAEETTPPRRHKPLLIVSADVGEEAATRDARPPESRWLMPLSYSKTSHQKFIGNSHFYIFVRLYHIILMRLDAAKDMAAKAAKEYASRQITDAEAAASKADAAAASSSAANGVDEASAEALNRASELQRIRDECKGDMYLAFISCLRQLIDGKMEASAYEDVLRTLLGTNAYSLFTLHKVISQALKQLQMLLVEEASQTLLELYTYERCRALPGSLSEGTYRSNARMVLEGDDCFCMDQLYAAGGVHGGALAEAAELTKSFVLVTREKRSRMLLRRTASTKQRRWDATVLRNGLESRIATSTCKLRFVYKTEDVWFSNTKRKAATRAKRSSTSGGSGAKRQKLSGFMETRLSRDGAGAINALAGGLPPKRAPLPSHHVLKPLDLAPAAVPAADKAS</sequence>
<accession>A0A0M0JCR6</accession>
<gene>
    <name evidence="8" type="ORF">Ctob_003754</name>
</gene>
<dbReference type="InterPro" id="IPR031693">
    <property type="entry name" value="Sin3_C"/>
</dbReference>
<evidence type="ECO:0000313" key="9">
    <source>
        <dbReference type="Proteomes" id="UP000037460"/>
    </source>
</evidence>
<evidence type="ECO:0000256" key="5">
    <source>
        <dbReference type="PROSITE-ProRule" id="PRU00810"/>
    </source>
</evidence>
<dbReference type="InterPro" id="IPR039774">
    <property type="entry name" value="Sin3-like"/>
</dbReference>
<keyword evidence="4 5" id="KW-0539">Nucleus</keyword>
<evidence type="ECO:0000256" key="6">
    <source>
        <dbReference type="SAM" id="MobiDB-lite"/>
    </source>
</evidence>
<dbReference type="GO" id="GO:0000785">
    <property type="term" value="C:chromatin"/>
    <property type="evidence" value="ECO:0007669"/>
    <property type="project" value="TreeGrafter"/>
</dbReference>
<feature type="compositionally biased region" description="Basic residues" evidence="6">
    <location>
        <begin position="1100"/>
        <end position="1109"/>
    </location>
</feature>